<dbReference type="Proteomes" id="UP000054630">
    <property type="component" value="Unassembled WGS sequence"/>
</dbReference>
<comment type="caution">
    <text evidence="1">The sequence shown here is derived from an EMBL/GenBank/DDBJ whole genome shotgun (WGS) entry which is preliminary data.</text>
</comment>
<dbReference type="AlphaFoldDB" id="A0A0V0S0Q6"/>
<keyword evidence="2" id="KW-1185">Reference proteome</keyword>
<accession>A0A0V0S0Q6</accession>
<protein>
    <submittedName>
        <fullName evidence="1">Uncharacterized protein</fullName>
    </submittedName>
</protein>
<name>A0A0V0S0Q6_9BILA</name>
<evidence type="ECO:0000313" key="2">
    <source>
        <dbReference type="Proteomes" id="UP000054630"/>
    </source>
</evidence>
<reference evidence="1 2" key="1">
    <citation type="submission" date="2015-01" db="EMBL/GenBank/DDBJ databases">
        <title>Evolution of Trichinella species and genotypes.</title>
        <authorList>
            <person name="Korhonen P.K."/>
            <person name="Edoardo P."/>
            <person name="Giuseppe L.R."/>
            <person name="Gasser R.B."/>
        </authorList>
    </citation>
    <scope>NUCLEOTIDE SEQUENCE [LARGE SCALE GENOMIC DNA]</scope>
    <source>
        <strain evidence="1">ISS37</strain>
    </source>
</reference>
<dbReference type="EMBL" id="JYDL01000050">
    <property type="protein sequence ID" value="KRX20355.1"/>
    <property type="molecule type" value="Genomic_DNA"/>
</dbReference>
<proteinExistence type="predicted"/>
<organism evidence="1 2">
    <name type="scientific">Trichinella nelsoni</name>
    <dbReference type="NCBI Taxonomy" id="6336"/>
    <lineage>
        <taxon>Eukaryota</taxon>
        <taxon>Metazoa</taxon>
        <taxon>Ecdysozoa</taxon>
        <taxon>Nematoda</taxon>
        <taxon>Enoplea</taxon>
        <taxon>Dorylaimia</taxon>
        <taxon>Trichinellida</taxon>
        <taxon>Trichinellidae</taxon>
        <taxon>Trichinella</taxon>
    </lineage>
</organism>
<evidence type="ECO:0000313" key="1">
    <source>
        <dbReference type="EMBL" id="KRX20355.1"/>
    </source>
</evidence>
<sequence length="90" mass="10531">MLGEDLYHCNYCNITRHEGRFADIKLLENSCFPRLSVSCPIFYCRWHYHSCVRLRGFNVADCWPTVCDENHGVSLKTALRFHGSEYTLNV</sequence>
<gene>
    <name evidence="1" type="ORF">T07_5279</name>
</gene>